<proteinExistence type="predicted"/>
<dbReference type="PROSITE" id="PS50268">
    <property type="entry name" value="CADHERIN_2"/>
    <property type="match status" value="1"/>
</dbReference>
<dbReference type="PhylomeDB" id="B3S9P0"/>
<gene>
    <name evidence="5" type="ORF">TRIADDRAFT_8508</name>
</gene>
<feature type="non-terminal residue" evidence="5">
    <location>
        <position position="84"/>
    </location>
</feature>
<dbReference type="OrthoDB" id="6252479at2759"/>
<dbReference type="InParanoid" id="B3S9P0"/>
<dbReference type="eggNOG" id="KOG1219">
    <property type="taxonomic scope" value="Eukaryota"/>
</dbReference>
<dbReference type="GO" id="GO:0007156">
    <property type="term" value="P:homophilic cell adhesion via plasma membrane adhesion molecules"/>
    <property type="evidence" value="ECO:0007669"/>
    <property type="project" value="InterPro"/>
</dbReference>
<dbReference type="AlphaFoldDB" id="B3S9P0"/>
<dbReference type="PANTHER" id="PTHR24026">
    <property type="entry name" value="FAT ATYPICAL CADHERIN-RELATED"/>
    <property type="match status" value="1"/>
</dbReference>
<keyword evidence="1" id="KW-0812">Transmembrane</keyword>
<evidence type="ECO:0000313" key="5">
    <source>
        <dbReference type="EMBL" id="EDV20507.1"/>
    </source>
</evidence>
<dbReference type="CTD" id="6758209"/>
<dbReference type="GO" id="GO:0016020">
    <property type="term" value="C:membrane"/>
    <property type="evidence" value="ECO:0007669"/>
    <property type="project" value="InterPro"/>
</dbReference>
<keyword evidence="2" id="KW-0472">Membrane</keyword>
<reference evidence="5 6" key="1">
    <citation type="journal article" date="2008" name="Nature">
        <title>The Trichoplax genome and the nature of placozoans.</title>
        <authorList>
            <person name="Srivastava M."/>
            <person name="Begovic E."/>
            <person name="Chapman J."/>
            <person name="Putnam N.H."/>
            <person name="Hellsten U."/>
            <person name="Kawashima T."/>
            <person name="Kuo A."/>
            <person name="Mitros T."/>
            <person name="Salamov A."/>
            <person name="Carpenter M.L."/>
            <person name="Signorovitch A.Y."/>
            <person name="Moreno M.A."/>
            <person name="Kamm K."/>
            <person name="Grimwood J."/>
            <person name="Schmutz J."/>
            <person name="Shapiro H."/>
            <person name="Grigoriev I.V."/>
            <person name="Buss L.W."/>
            <person name="Schierwater B."/>
            <person name="Dellaporta S.L."/>
            <person name="Rokhsar D.S."/>
        </authorList>
    </citation>
    <scope>NUCLEOTIDE SEQUENCE [LARGE SCALE GENOMIC DNA]</scope>
    <source>
        <strain evidence="5 6">Grell-BS-1999</strain>
    </source>
</reference>
<name>B3S9P0_TRIAD</name>
<keyword evidence="3" id="KW-0106">Calcium</keyword>
<evidence type="ECO:0000259" key="4">
    <source>
        <dbReference type="PROSITE" id="PS50268"/>
    </source>
</evidence>
<dbReference type="InterPro" id="IPR002126">
    <property type="entry name" value="Cadherin-like_dom"/>
</dbReference>
<dbReference type="InterPro" id="IPR015919">
    <property type="entry name" value="Cadherin-like_sf"/>
</dbReference>
<dbReference type="PRINTS" id="PR00205">
    <property type="entry name" value="CADHERIN"/>
</dbReference>
<feature type="domain" description="Cadherin" evidence="4">
    <location>
        <begin position="14"/>
        <end position="84"/>
    </location>
</feature>
<dbReference type="RefSeq" id="XP_002116933.1">
    <property type="nucleotide sequence ID" value="XM_002116897.1"/>
</dbReference>
<evidence type="ECO:0000256" key="2">
    <source>
        <dbReference type="ARBA" id="ARBA00022989"/>
    </source>
</evidence>
<dbReference type="Pfam" id="PF00028">
    <property type="entry name" value="Cadherin"/>
    <property type="match status" value="1"/>
</dbReference>
<evidence type="ECO:0000256" key="1">
    <source>
        <dbReference type="ARBA" id="ARBA00022692"/>
    </source>
</evidence>
<evidence type="ECO:0000313" key="6">
    <source>
        <dbReference type="Proteomes" id="UP000009022"/>
    </source>
</evidence>
<dbReference type="FunFam" id="2.60.40.60:FF:000015">
    <property type="entry name" value="FAT atypical cadherin 1"/>
    <property type="match status" value="1"/>
</dbReference>
<feature type="non-terminal residue" evidence="5">
    <location>
        <position position="1"/>
    </location>
</feature>
<dbReference type="CDD" id="cd11304">
    <property type="entry name" value="Cadherin_repeat"/>
    <property type="match status" value="1"/>
</dbReference>
<keyword evidence="2" id="KW-1133">Transmembrane helix</keyword>
<evidence type="ECO:0000256" key="3">
    <source>
        <dbReference type="PROSITE-ProRule" id="PRU00043"/>
    </source>
</evidence>
<dbReference type="EMBL" id="DS985259">
    <property type="protein sequence ID" value="EDV20507.1"/>
    <property type="molecule type" value="Genomic_DNA"/>
</dbReference>
<dbReference type="GO" id="GO:0005509">
    <property type="term" value="F:calcium ion binding"/>
    <property type="evidence" value="ECO:0007669"/>
    <property type="project" value="UniProtKB-UniRule"/>
</dbReference>
<dbReference type="STRING" id="10228.B3S9P0"/>
<dbReference type="SUPFAM" id="SSF49313">
    <property type="entry name" value="Cadherin-like"/>
    <property type="match status" value="1"/>
</dbReference>
<keyword evidence="6" id="KW-1185">Reference proteome</keyword>
<dbReference type="Gene3D" id="2.60.40.60">
    <property type="entry name" value="Cadherins"/>
    <property type="match status" value="1"/>
</dbReference>
<dbReference type="PANTHER" id="PTHR24026:SF125">
    <property type="entry name" value="FAT-LIKE CADHERIN-RELATED TUMOR SUPPRESSOR HOMOLOG"/>
    <property type="match status" value="1"/>
</dbReference>
<accession>B3S9P0</accession>
<dbReference type="GeneID" id="6758209"/>
<organism evidence="5 6">
    <name type="scientific">Trichoplax adhaerens</name>
    <name type="common">Trichoplax reptans</name>
    <dbReference type="NCBI Taxonomy" id="10228"/>
    <lineage>
        <taxon>Eukaryota</taxon>
        <taxon>Metazoa</taxon>
        <taxon>Placozoa</taxon>
        <taxon>Uniplacotomia</taxon>
        <taxon>Trichoplacea</taxon>
        <taxon>Trichoplacidae</taxon>
        <taxon>Trichoplax</taxon>
    </lineage>
</organism>
<sequence length="84" mass="9215">VYVYGYNDNKPVFNQTNYLASMVENSPPGIFVVQVGATDIDACRGNTISYAIVQGNEKGKFTIDAVTGLVTTTQSFDYEQQSSY</sequence>
<protein>
    <recommendedName>
        <fullName evidence="4">Cadherin domain-containing protein</fullName>
    </recommendedName>
</protein>
<dbReference type="KEGG" id="tad:TRIADDRAFT_8508"/>
<dbReference type="Proteomes" id="UP000009022">
    <property type="component" value="Unassembled WGS sequence"/>
</dbReference>
<dbReference type="HOGENOM" id="CLU_2534067_0_0_1"/>